<dbReference type="AlphaFoldDB" id="A0AAD6SU12"/>
<dbReference type="SUPFAM" id="SSF52047">
    <property type="entry name" value="RNI-like"/>
    <property type="match status" value="1"/>
</dbReference>
<dbReference type="Proteomes" id="UP001218188">
    <property type="component" value="Unassembled WGS sequence"/>
</dbReference>
<evidence type="ECO:0000313" key="2">
    <source>
        <dbReference type="Proteomes" id="UP001218188"/>
    </source>
</evidence>
<accession>A0AAD6SU12</accession>
<proteinExistence type="predicted"/>
<protein>
    <submittedName>
        <fullName evidence="1">Uncharacterized protein</fullName>
    </submittedName>
</protein>
<dbReference type="Gene3D" id="3.80.10.10">
    <property type="entry name" value="Ribonuclease Inhibitor"/>
    <property type="match status" value="1"/>
</dbReference>
<organism evidence="1 2">
    <name type="scientific">Mycena alexandri</name>
    <dbReference type="NCBI Taxonomy" id="1745969"/>
    <lineage>
        <taxon>Eukaryota</taxon>
        <taxon>Fungi</taxon>
        <taxon>Dikarya</taxon>
        <taxon>Basidiomycota</taxon>
        <taxon>Agaricomycotina</taxon>
        <taxon>Agaricomycetes</taxon>
        <taxon>Agaricomycetidae</taxon>
        <taxon>Agaricales</taxon>
        <taxon>Marasmiineae</taxon>
        <taxon>Mycenaceae</taxon>
        <taxon>Mycena</taxon>
    </lineage>
</organism>
<reference evidence="1" key="1">
    <citation type="submission" date="2023-03" db="EMBL/GenBank/DDBJ databases">
        <title>Massive genome expansion in bonnet fungi (Mycena s.s.) driven by repeated elements and novel gene families across ecological guilds.</title>
        <authorList>
            <consortium name="Lawrence Berkeley National Laboratory"/>
            <person name="Harder C.B."/>
            <person name="Miyauchi S."/>
            <person name="Viragh M."/>
            <person name="Kuo A."/>
            <person name="Thoen E."/>
            <person name="Andreopoulos B."/>
            <person name="Lu D."/>
            <person name="Skrede I."/>
            <person name="Drula E."/>
            <person name="Henrissat B."/>
            <person name="Morin E."/>
            <person name="Kohler A."/>
            <person name="Barry K."/>
            <person name="LaButti K."/>
            <person name="Morin E."/>
            <person name="Salamov A."/>
            <person name="Lipzen A."/>
            <person name="Mereny Z."/>
            <person name="Hegedus B."/>
            <person name="Baldrian P."/>
            <person name="Stursova M."/>
            <person name="Weitz H."/>
            <person name="Taylor A."/>
            <person name="Grigoriev I.V."/>
            <person name="Nagy L.G."/>
            <person name="Martin F."/>
            <person name="Kauserud H."/>
        </authorList>
    </citation>
    <scope>NUCLEOTIDE SEQUENCE</scope>
    <source>
        <strain evidence="1">CBHHK200</strain>
    </source>
</reference>
<name>A0AAD6SU12_9AGAR</name>
<sequence>MARPRRNFERDSVLKRETDQCGDFPILPTLHSKKSAVQNVQLCRGAQHLSGNHGGRFAAGFDPGRFPGYPITHTFTKNDNPLVLWHFLQFSPSLTDENFEGGFSLEEAFDYCYSTTTTTNESPAPICNSSPTYGALAPGILVWGVQRCSLTSIHGEIQAYQFIETSPVLQRFNVPNSEWIHTSNREISSPQGLKFRIHPSGPTPLGDLQPHDDQRLEICDNVARVDVSDCHGHRDMDGKSLANLARTCVIFRDPSLNILWQQQNGLSNLLQCLPHSVWQRLPPVEGHGGFESRKILNGLGFTPVVFAGYPADPRDRMVTLQRRRATWAFAYSTPAARFFQIYEFLRGNLGIPHVFPTGTLDKFAFQTSSSSFHYDLTAQATIQSFITGLETVTSVEIDCLSQESFHHLSTLRSLRRLTIKDADSPLNWIFNPSPSLSDLNSFPSLEALSFSWIPVGCIMTILETCPAPIPNLHTVTLQLQSDMMVDASKMCSLFQAIINRSPPGRLTNLKTTLIPMSDVRPDALDRGFLELLFPCTNLVHLDLRLGVGFSLDDSDVHLMARVWPCLQTLALTAPVSRYSCSSSVTFQGLVAFATHCPALSSLTLTLDTTTAPTGLGGGGICQNSLETLNVGPSRAPAAMKTAIFLYHLFPNLRSIDNDYEVAEDDVNQRWMLVTKLIENLRTHGCIPFGRRPQIRSMSACAD</sequence>
<comment type="caution">
    <text evidence="1">The sequence shown here is derived from an EMBL/GenBank/DDBJ whole genome shotgun (WGS) entry which is preliminary data.</text>
</comment>
<gene>
    <name evidence="1" type="ORF">C8F04DRAFT_1185692</name>
</gene>
<keyword evidence="2" id="KW-1185">Reference proteome</keyword>
<dbReference type="InterPro" id="IPR032675">
    <property type="entry name" value="LRR_dom_sf"/>
</dbReference>
<evidence type="ECO:0000313" key="1">
    <source>
        <dbReference type="EMBL" id="KAJ7031767.1"/>
    </source>
</evidence>
<dbReference type="EMBL" id="JARJCM010000079">
    <property type="protein sequence ID" value="KAJ7031767.1"/>
    <property type="molecule type" value="Genomic_DNA"/>
</dbReference>